<dbReference type="EMBL" id="VSSQ01000476">
    <property type="protein sequence ID" value="MPL95640.1"/>
    <property type="molecule type" value="Genomic_DNA"/>
</dbReference>
<comment type="caution">
    <text evidence="2">The sequence shown here is derived from an EMBL/GenBank/DDBJ whole genome shotgun (WGS) entry which is preliminary data.</text>
</comment>
<protein>
    <recommendedName>
        <fullName evidence="1">Zn-dependent metallo-hydrolase RNA specificity domain-containing protein</fullName>
    </recommendedName>
</protein>
<feature type="domain" description="Zn-dependent metallo-hydrolase RNA specificity" evidence="1">
    <location>
        <begin position="2"/>
        <end position="62"/>
    </location>
</feature>
<dbReference type="Pfam" id="PF07521">
    <property type="entry name" value="RMMBL"/>
    <property type="match status" value="1"/>
</dbReference>
<evidence type="ECO:0000313" key="2">
    <source>
        <dbReference type="EMBL" id="MPL95640.1"/>
    </source>
</evidence>
<gene>
    <name evidence="2" type="ORF">SDC9_41812</name>
</gene>
<dbReference type="InterPro" id="IPR011108">
    <property type="entry name" value="RMMBL"/>
</dbReference>
<reference evidence="2" key="1">
    <citation type="submission" date="2019-08" db="EMBL/GenBank/DDBJ databases">
        <authorList>
            <person name="Kucharzyk K."/>
            <person name="Murdoch R.W."/>
            <person name="Higgins S."/>
            <person name="Loffler F."/>
        </authorList>
    </citation>
    <scope>NUCLEOTIDE SEQUENCE</scope>
</reference>
<name>A0A644VWQ3_9ZZZZ</name>
<evidence type="ECO:0000259" key="1">
    <source>
        <dbReference type="Pfam" id="PF07521"/>
    </source>
</evidence>
<dbReference type="SUPFAM" id="SSF56281">
    <property type="entry name" value="Metallo-hydrolase/oxidoreductase"/>
    <property type="match status" value="1"/>
</dbReference>
<sequence length="142" mass="15108">MTVKAEIHTINGFSAHADRDDLLAWATNFATSPLFLITHGEPESSLAFSNTLEKAGMKSVVPSPGQEIQLEPNGAAKAVKFPEHPVLLRGEALPSVLTEILTLASGLRESVPAEGDEDILPLLQSTKVLLETARGKLSAKKA</sequence>
<dbReference type="Gene3D" id="3.40.50.10890">
    <property type="match status" value="1"/>
</dbReference>
<proteinExistence type="predicted"/>
<dbReference type="InterPro" id="IPR036866">
    <property type="entry name" value="RibonucZ/Hydroxyglut_hydro"/>
</dbReference>
<accession>A0A644VWQ3</accession>
<organism evidence="2">
    <name type="scientific">bioreactor metagenome</name>
    <dbReference type="NCBI Taxonomy" id="1076179"/>
    <lineage>
        <taxon>unclassified sequences</taxon>
        <taxon>metagenomes</taxon>
        <taxon>ecological metagenomes</taxon>
    </lineage>
</organism>
<dbReference type="Gene3D" id="3.60.15.10">
    <property type="entry name" value="Ribonuclease Z/Hydroxyacylglutathione hydrolase-like"/>
    <property type="match status" value="1"/>
</dbReference>
<dbReference type="AlphaFoldDB" id="A0A644VWQ3"/>